<accession>A0AAF0YR23</accession>
<dbReference type="SUPFAM" id="SSF54285">
    <property type="entry name" value="MoaD/ThiS"/>
    <property type="match status" value="1"/>
</dbReference>
<dbReference type="InterPro" id="IPR016155">
    <property type="entry name" value="Mopterin_synth/thiamin_S_b"/>
</dbReference>
<sequence>MTTIRYFAAAADAVGFPEEKVTSETFTTVKDVRDYALSAHPHAANVLDQCAIFANNAQVTDFSMPAEKAESVDFLPPFAGG</sequence>
<gene>
    <name evidence="1" type="ORF">CYJ47_07650</name>
</gene>
<dbReference type="Gene3D" id="3.10.20.30">
    <property type="match status" value="1"/>
</dbReference>
<reference evidence="1" key="2">
    <citation type="submission" date="2023-10" db="EMBL/GenBank/DDBJ databases">
        <authorList>
            <person name="Choi B."/>
        </authorList>
    </citation>
    <scope>NUCLEOTIDE SEQUENCE</scope>
    <source>
        <strain evidence="1">UMB0763</strain>
    </source>
</reference>
<evidence type="ECO:0000313" key="2">
    <source>
        <dbReference type="Proteomes" id="UP000234560"/>
    </source>
</evidence>
<dbReference type="AlphaFoldDB" id="A0AAF0YR23"/>
<dbReference type="CDD" id="cd00754">
    <property type="entry name" value="Ubl_MoaD"/>
    <property type="match status" value="1"/>
</dbReference>
<proteinExistence type="predicted"/>
<dbReference type="EMBL" id="CP136958">
    <property type="protein sequence ID" value="WOT01166.1"/>
    <property type="molecule type" value="Genomic_DNA"/>
</dbReference>
<dbReference type="InterPro" id="IPR012675">
    <property type="entry name" value="Beta-grasp_dom_sf"/>
</dbReference>
<dbReference type="RefSeq" id="WP_101678054.1">
    <property type="nucleotide sequence ID" value="NZ_CP136958.1"/>
</dbReference>
<dbReference type="KEGG" id="cpyr:CYJ47_07650"/>
<reference evidence="1" key="1">
    <citation type="submission" date="2017-12" db="EMBL/GenBank/DDBJ databases">
        <authorList>
            <person name="Thomas-White K."/>
            <person name="Wolfe A.J."/>
        </authorList>
    </citation>
    <scope>NUCLEOTIDE SEQUENCE</scope>
    <source>
        <strain evidence="1">UMB0763</strain>
    </source>
</reference>
<name>A0AAF0YR23_9CORY</name>
<dbReference type="Pfam" id="PF02597">
    <property type="entry name" value="ThiS"/>
    <property type="match status" value="1"/>
</dbReference>
<organism evidence="1 2">
    <name type="scientific">Corynebacterium pyruviciproducens</name>
    <dbReference type="NCBI Taxonomy" id="598660"/>
    <lineage>
        <taxon>Bacteria</taxon>
        <taxon>Bacillati</taxon>
        <taxon>Actinomycetota</taxon>
        <taxon>Actinomycetes</taxon>
        <taxon>Mycobacteriales</taxon>
        <taxon>Corynebacteriaceae</taxon>
        <taxon>Corynebacterium</taxon>
    </lineage>
</organism>
<dbReference type="InterPro" id="IPR003749">
    <property type="entry name" value="ThiS/MoaD-like"/>
</dbReference>
<dbReference type="Proteomes" id="UP000234560">
    <property type="component" value="Chromosome"/>
</dbReference>
<protein>
    <submittedName>
        <fullName evidence="1">MoaD/ThiS family protein</fullName>
    </submittedName>
</protein>
<evidence type="ECO:0000313" key="1">
    <source>
        <dbReference type="EMBL" id="WOT01166.1"/>
    </source>
</evidence>